<accession>B8FAR8</accession>
<dbReference type="InterPro" id="IPR043148">
    <property type="entry name" value="TagF_C"/>
</dbReference>
<keyword evidence="2" id="KW-1185">Reference proteome</keyword>
<dbReference type="Gene3D" id="3.40.50.12580">
    <property type="match status" value="1"/>
</dbReference>
<dbReference type="Proteomes" id="UP000000739">
    <property type="component" value="Chromosome"/>
</dbReference>
<dbReference type="RefSeq" id="WP_012610798.1">
    <property type="nucleotide sequence ID" value="NC_011768.1"/>
</dbReference>
<evidence type="ECO:0000313" key="1">
    <source>
        <dbReference type="EMBL" id="ACL03364.1"/>
    </source>
</evidence>
<name>B8FAR8_DESAL</name>
<sequence>MILFIVRRFNDIDHFAPLIYKFQKEGGHDVMVLCQNPDYNIHKDLRLLYLKNHCNADIRYIYDACKPGLARKALAYAVCGSHRALAEPQQGRAGAVLNKAEKAYEKYLHNYLYKGLSVEKYFNHDWALGLLKSLNASAVVFDFAKERQYVTGALFSAAKELGVPTFAIPPGAMMYADRVGKMKDFKDYEFPDYDHYSMQHDLRLDLTAKMGGPREKMAAMGIPRFCREWKPVLDEIVPRTISREKKEPGKLNVLYFDRPITSGMDEELTVQTIKGAANLPFINFVIKPHTRANRLGYKQLARHARVVTDVDSLELIRWADVAIGTTSSILIDVFLQGKTLLFPKYFCEYDMLVEEHGACWSVNNPQELFDALAKLAEDPQSRPYTEENVKALLTRLVYNGDYGRDVLGDHVRFIKENARKSAILGY</sequence>
<gene>
    <name evidence="1" type="ordered locus">Dalk_1666</name>
</gene>
<proteinExistence type="predicted"/>
<dbReference type="eggNOG" id="COG1887">
    <property type="taxonomic scope" value="Bacteria"/>
</dbReference>
<dbReference type="AlphaFoldDB" id="B8FAR8"/>
<protein>
    <recommendedName>
        <fullName evidence="3">CDP-glycerol:poly(Glycerophosphate) glycerophosphotransferase</fullName>
    </recommendedName>
</protein>
<organism evidence="1 2">
    <name type="scientific">Desulfatibacillum aliphaticivorans</name>
    <dbReference type="NCBI Taxonomy" id="218208"/>
    <lineage>
        <taxon>Bacteria</taxon>
        <taxon>Pseudomonadati</taxon>
        <taxon>Thermodesulfobacteriota</taxon>
        <taxon>Desulfobacteria</taxon>
        <taxon>Desulfobacterales</taxon>
        <taxon>Desulfatibacillaceae</taxon>
        <taxon>Desulfatibacillum</taxon>
    </lineage>
</organism>
<evidence type="ECO:0008006" key="3">
    <source>
        <dbReference type="Google" id="ProtNLM"/>
    </source>
</evidence>
<dbReference type="EMBL" id="CP001322">
    <property type="protein sequence ID" value="ACL03364.1"/>
    <property type="molecule type" value="Genomic_DNA"/>
</dbReference>
<dbReference type="KEGG" id="dal:Dalk_1666"/>
<evidence type="ECO:0000313" key="2">
    <source>
        <dbReference type="Proteomes" id="UP000000739"/>
    </source>
</evidence>
<reference evidence="1 2" key="1">
    <citation type="journal article" date="2012" name="Environ. Microbiol.">
        <title>The genome sequence of Desulfatibacillum alkenivorans AK-01: a blueprint for anaerobic alkane oxidation.</title>
        <authorList>
            <person name="Callaghan A.V."/>
            <person name="Morris B.E."/>
            <person name="Pereira I.A."/>
            <person name="McInerney M.J."/>
            <person name="Austin R.N."/>
            <person name="Groves J.T."/>
            <person name="Kukor J.J."/>
            <person name="Suflita J.M."/>
            <person name="Young L.Y."/>
            <person name="Zylstra G.J."/>
            <person name="Wawrik B."/>
        </authorList>
    </citation>
    <scope>NUCLEOTIDE SEQUENCE [LARGE SCALE GENOMIC DNA]</scope>
    <source>
        <strain evidence="1 2">AK-01</strain>
    </source>
</reference>
<dbReference type="SUPFAM" id="SSF53756">
    <property type="entry name" value="UDP-Glycosyltransferase/glycogen phosphorylase"/>
    <property type="match status" value="1"/>
</dbReference>
<dbReference type="HOGENOM" id="CLU_643595_0_0_7"/>